<evidence type="ECO:0000313" key="3">
    <source>
        <dbReference type="Proteomes" id="UP000050911"/>
    </source>
</evidence>
<dbReference type="Pfam" id="PF13302">
    <property type="entry name" value="Acetyltransf_3"/>
    <property type="match status" value="1"/>
</dbReference>
<dbReference type="InterPro" id="IPR016181">
    <property type="entry name" value="Acyl_CoA_acyltransferase"/>
</dbReference>
<dbReference type="RefSeq" id="WP_054659398.1">
    <property type="nucleotide sequence ID" value="NZ_AZCX01000002.1"/>
</dbReference>
<dbReference type="EMBL" id="AZCX01000002">
    <property type="protein sequence ID" value="KRK48921.1"/>
    <property type="molecule type" value="Genomic_DNA"/>
</dbReference>
<dbReference type="InterPro" id="IPR051531">
    <property type="entry name" value="N-acetyltransferase"/>
</dbReference>
<reference evidence="2 3" key="1">
    <citation type="journal article" date="2015" name="Genome Announc.">
        <title>Expanding the biotechnology potential of lactobacilli through comparative genomics of 213 strains and associated genera.</title>
        <authorList>
            <person name="Sun Z."/>
            <person name="Harris H.M."/>
            <person name="McCann A."/>
            <person name="Guo C."/>
            <person name="Argimon S."/>
            <person name="Zhang W."/>
            <person name="Yang X."/>
            <person name="Jeffery I.B."/>
            <person name="Cooney J.C."/>
            <person name="Kagawa T.F."/>
            <person name="Liu W."/>
            <person name="Song Y."/>
            <person name="Salvetti E."/>
            <person name="Wrobel A."/>
            <person name="Rasinkangas P."/>
            <person name="Parkhill J."/>
            <person name="Rea M.C."/>
            <person name="O'Sullivan O."/>
            <person name="Ritari J."/>
            <person name="Douillard F.P."/>
            <person name="Paul Ross R."/>
            <person name="Yang R."/>
            <person name="Briner A.E."/>
            <person name="Felis G.E."/>
            <person name="de Vos W.M."/>
            <person name="Barrangou R."/>
            <person name="Klaenhammer T.R."/>
            <person name="Caufield P.W."/>
            <person name="Cui Y."/>
            <person name="Zhang H."/>
            <person name="O'Toole P.W."/>
        </authorList>
    </citation>
    <scope>NUCLEOTIDE SEQUENCE [LARGE SCALE GENOMIC DNA]</scope>
    <source>
        <strain evidence="2 3">JCM 15530</strain>
    </source>
</reference>
<dbReference type="STRING" id="1302272.FC96_GL001242"/>
<keyword evidence="3" id="KW-1185">Reference proteome</keyword>
<organism evidence="2 3">
    <name type="scientific">Secundilactobacillus kimchicus JCM 15530</name>
    <dbReference type="NCBI Taxonomy" id="1302272"/>
    <lineage>
        <taxon>Bacteria</taxon>
        <taxon>Bacillati</taxon>
        <taxon>Bacillota</taxon>
        <taxon>Bacilli</taxon>
        <taxon>Lactobacillales</taxon>
        <taxon>Lactobacillaceae</taxon>
        <taxon>Secundilactobacillus</taxon>
    </lineage>
</organism>
<dbReference type="SUPFAM" id="SSF55729">
    <property type="entry name" value="Acyl-CoA N-acyltransferases (Nat)"/>
    <property type="match status" value="1"/>
</dbReference>
<accession>A0A0R1HTQ4</accession>
<dbReference type="Proteomes" id="UP000050911">
    <property type="component" value="Unassembled WGS sequence"/>
</dbReference>
<dbReference type="PROSITE" id="PS51186">
    <property type="entry name" value="GNAT"/>
    <property type="match status" value="1"/>
</dbReference>
<dbReference type="AlphaFoldDB" id="A0A0R1HTQ4"/>
<protein>
    <recommendedName>
        <fullName evidence="1">N-acetyltransferase domain-containing protein</fullName>
    </recommendedName>
</protein>
<dbReference type="PANTHER" id="PTHR43792">
    <property type="entry name" value="GNAT FAMILY, PUTATIVE (AFU_ORTHOLOGUE AFUA_3G00765)-RELATED-RELATED"/>
    <property type="match status" value="1"/>
</dbReference>
<sequence>MLEPVIQTSRLTLRAFLESDLEDYYEIVNNPEAARKAGFHYARDLQEARYLLMQSLRSQSVFAVVETRTQKVIGSIGLYDHLTEAGDVAETERELGYMLNAAFWNRGYMTEAGQAVLTYAKQTLQLTTVWASFLEDNFASKHVLTKLGFTYVDTYHHPPMAIYLPNVTELFYKWEAN</sequence>
<gene>
    <name evidence="2" type="ORF">FC96_GL001242</name>
</gene>
<name>A0A0R1HTQ4_9LACO</name>
<dbReference type="GO" id="GO:0016747">
    <property type="term" value="F:acyltransferase activity, transferring groups other than amino-acyl groups"/>
    <property type="evidence" value="ECO:0007669"/>
    <property type="project" value="InterPro"/>
</dbReference>
<evidence type="ECO:0000259" key="1">
    <source>
        <dbReference type="PROSITE" id="PS51186"/>
    </source>
</evidence>
<dbReference type="InterPro" id="IPR000182">
    <property type="entry name" value="GNAT_dom"/>
</dbReference>
<dbReference type="OrthoDB" id="9798081at2"/>
<comment type="caution">
    <text evidence="2">The sequence shown here is derived from an EMBL/GenBank/DDBJ whole genome shotgun (WGS) entry which is preliminary data.</text>
</comment>
<dbReference type="Gene3D" id="3.40.630.30">
    <property type="match status" value="1"/>
</dbReference>
<feature type="domain" description="N-acetyltransferase" evidence="1">
    <location>
        <begin position="11"/>
        <end position="165"/>
    </location>
</feature>
<evidence type="ECO:0000313" key="2">
    <source>
        <dbReference type="EMBL" id="KRK48921.1"/>
    </source>
</evidence>
<dbReference type="PATRIC" id="fig|1302272.5.peg.1250"/>
<proteinExistence type="predicted"/>